<evidence type="ECO:0000256" key="2">
    <source>
        <dbReference type="ARBA" id="ARBA00022630"/>
    </source>
</evidence>
<dbReference type="InterPro" id="IPR012133">
    <property type="entry name" value="Alpha-hydoxy_acid_DH_FMN"/>
</dbReference>
<keyword evidence="10" id="KW-1185">Reference proteome</keyword>
<keyword evidence="2 7" id="KW-0285">Flavoprotein</keyword>
<dbReference type="FunFam" id="3.20.20.70:FF:000029">
    <property type="entry name" value="L-lactate dehydrogenase"/>
    <property type="match status" value="1"/>
</dbReference>
<evidence type="ECO:0000256" key="7">
    <source>
        <dbReference type="PIRSR" id="PIRSR000138-2"/>
    </source>
</evidence>
<dbReference type="GO" id="GO:0016614">
    <property type="term" value="F:oxidoreductase activity, acting on CH-OH group of donors"/>
    <property type="evidence" value="ECO:0007669"/>
    <property type="project" value="UniProtKB-ARBA"/>
</dbReference>
<evidence type="ECO:0000259" key="8">
    <source>
        <dbReference type="PROSITE" id="PS51349"/>
    </source>
</evidence>
<dbReference type="InterPro" id="IPR037396">
    <property type="entry name" value="FMN_HAD"/>
</dbReference>
<dbReference type="SUPFAM" id="SSF51395">
    <property type="entry name" value="FMN-linked oxidoreductases"/>
    <property type="match status" value="1"/>
</dbReference>
<keyword evidence="4" id="KW-0560">Oxidoreductase</keyword>
<sequence>MSTIPVGVCSLADYEQHAKEVLPAPTWAYLSGTAMDGLTYQRNRQKLDEILLQQRVLCEDMAKGGCQQTLFGQHLAMPLLVAPLAYQKLAHPTGELGTIQAAAAQNVGFCLSTLASAPLEHVAQMSPDATRWFQLYCQPSRETTLQLVRRAEQAGYQAIVVTADAPINGVRNAEQRAGFSLPEGVRAVNLESLPSAAQGDSVFSCWMGQAADWQTLVWLREQTNLPLLLKGVMSVQDAQRAVALGVDGIIVSNHGGRVLDSQPATIEVLPAIRAAVGKETTVLFDSGIRRGSDIFKAIALGADAVLLGRSVFYALAVAGPLGVAHCLRILRDELEATMALCGCASVQDITSECLYQPNASTF</sequence>
<dbReference type="AlphaFoldDB" id="A0A4R6X1G2"/>
<feature type="binding site" evidence="7">
    <location>
        <position position="136"/>
    </location>
    <ligand>
        <name>glyoxylate</name>
        <dbReference type="ChEBI" id="CHEBI:36655"/>
    </ligand>
</feature>
<dbReference type="EMBL" id="SNZA01000006">
    <property type="protein sequence ID" value="TDR06238.1"/>
    <property type="molecule type" value="Genomic_DNA"/>
</dbReference>
<comment type="similarity">
    <text evidence="5">Belongs to the FMN-dependent alpha-hydroxy acid dehydrogenase family.</text>
</comment>
<evidence type="ECO:0000256" key="1">
    <source>
        <dbReference type="ARBA" id="ARBA00001917"/>
    </source>
</evidence>
<feature type="binding site" evidence="7">
    <location>
        <begin position="285"/>
        <end position="289"/>
    </location>
    <ligand>
        <name>FMN</name>
        <dbReference type="ChEBI" id="CHEBI:58210"/>
    </ligand>
</feature>
<protein>
    <submittedName>
        <fullName evidence="9">4-hydroxymandelate oxidase</fullName>
    </submittedName>
</protein>
<name>A0A4R6X1G2_9GAMM</name>
<dbReference type="CDD" id="cd02809">
    <property type="entry name" value="alpha_hydroxyacid_oxid_FMN"/>
    <property type="match status" value="1"/>
</dbReference>
<feature type="binding site" evidence="7">
    <location>
        <position position="162"/>
    </location>
    <ligand>
        <name>FMN</name>
        <dbReference type="ChEBI" id="CHEBI:58210"/>
    </ligand>
</feature>
<evidence type="ECO:0000313" key="9">
    <source>
        <dbReference type="EMBL" id="TDR06238.1"/>
    </source>
</evidence>
<dbReference type="PROSITE" id="PS51349">
    <property type="entry name" value="FMN_HYDROXY_ACID_DH_2"/>
    <property type="match status" value="1"/>
</dbReference>
<feature type="binding site" evidence="7">
    <location>
        <position position="112"/>
    </location>
    <ligand>
        <name>FMN</name>
        <dbReference type="ChEBI" id="CHEBI:58210"/>
    </ligand>
</feature>
<dbReference type="RefSeq" id="WP_133564544.1">
    <property type="nucleotide sequence ID" value="NZ_SNZA01000006.1"/>
</dbReference>
<feature type="binding site" evidence="7">
    <location>
        <position position="252"/>
    </location>
    <ligand>
        <name>FMN</name>
        <dbReference type="ChEBI" id="CHEBI:58210"/>
    </ligand>
</feature>
<dbReference type="Proteomes" id="UP000295729">
    <property type="component" value="Unassembled WGS sequence"/>
</dbReference>
<dbReference type="PIRSF" id="PIRSF000138">
    <property type="entry name" value="Al-hdrx_acd_dh"/>
    <property type="match status" value="1"/>
</dbReference>
<feature type="binding site" evidence="7">
    <location>
        <position position="254"/>
    </location>
    <ligand>
        <name>glyoxylate</name>
        <dbReference type="ChEBI" id="CHEBI:36655"/>
    </ligand>
</feature>
<feature type="binding site" evidence="7">
    <location>
        <begin position="83"/>
        <end position="85"/>
    </location>
    <ligand>
        <name>FMN</name>
        <dbReference type="ChEBI" id="CHEBI:58210"/>
    </ligand>
</feature>
<feature type="binding site" evidence="7">
    <location>
        <position position="134"/>
    </location>
    <ligand>
        <name>FMN</name>
        <dbReference type="ChEBI" id="CHEBI:58210"/>
    </ligand>
</feature>
<feature type="binding site" evidence="7">
    <location>
        <begin position="308"/>
        <end position="309"/>
    </location>
    <ligand>
        <name>FMN</name>
        <dbReference type="ChEBI" id="CHEBI:58210"/>
    </ligand>
</feature>
<feature type="binding site" evidence="7">
    <location>
        <position position="257"/>
    </location>
    <ligand>
        <name>glyoxylate</name>
        <dbReference type="ChEBI" id="CHEBI:36655"/>
    </ligand>
</feature>
<feature type="binding site" evidence="7">
    <location>
        <position position="171"/>
    </location>
    <ligand>
        <name>glyoxylate</name>
        <dbReference type="ChEBI" id="CHEBI:36655"/>
    </ligand>
</feature>
<evidence type="ECO:0000256" key="6">
    <source>
        <dbReference type="PIRSR" id="PIRSR000138-1"/>
    </source>
</evidence>
<organism evidence="9 10">
    <name type="scientific">Marinomonas communis</name>
    <dbReference type="NCBI Taxonomy" id="28254"/>
    <lineage>
        <taxon>Bacteria</taxon>
        <taxon>Pseudomonadati</taxon>
        <taxon>Pseudomonadota</taxon>
        <taxon>Gammaproteobacteria</taxon>
        <taxon>Oceanospirillales</taxon>
        <taxon>Oceanospirillaceae</taxon>
        <taxon>Marinomonas</taxon>
    </lineage>
</organism>
<dbReference type="Gene3D" id="3.20.20.70">
    <property type="entry name" value="Aldolase class I"/>
    <property type="match status" value="1"/>
</dbReference>
<reference evidence="9 10" key="1">
    <citation type="submission" date="2019-03" db="EMBL/GenBank/DDBJ databases">
        <title>Genomic Encyclopedia of Type Strains, Phase IV (KMG-IV): sequencing the most valuable type-strain genomes for metagenomic binning, comparative biology and taxonomic classification.</title>
        <authorList>
            <person name="Goeker M."/>
        </authorList>
    </citation>
    <scope>NUCLEOTIDE SEQUENCE [LARGE SCALE GENOMIC DNA]</scope>
    <source>
        <strain evidence="9 10">DSM 5604</strain>
    </source>
</reference>
<comment type="cofactor">
    <cofactor evidence="1">
        <name>FMN</name>
        <dbReference type="ChEBI" id="CHEBI:58210"/>
    </cofactor>
</comment>
<accession>A0A4R6X1G2</accession>
<evidence type="ECO:0000256" key="3">
    <source>
        <dbReference type="ARBA" id="ARBA00022643"/>
    </source>
</evidence>
<feature type="binding site" evidence="7">
    <location>
        <position position="230"/>
    </location>
    <ligand>
        <name>FMN</name>
        <dbReference type="ChEBI" id="CHEBI:58210"/>
    </ligand>
</feature>
<dbReference type="OrthoDB" id="9770452at2"/>
<keyword evidence="3 7" id="KW-0288">FMN</keyword>
<dbReference type="InterPro" id="IPR013785">
    <property type="entry name" value="Aldolase_TIM"/>
</dbReference>
<dbReference type="PANTHER" id="PTHR10578">
    <property type="entry name" value="S -2-HYDROXY-ACID OXIDASE-RELATED"/>
    <property type="match status" value="1"/>
</dbReference>
<evidence type="ECO:0000313" key="10">
    <source>
        <dbReference type="Proteomes" id="UP000295729"/>
    </source>
</evidence>
<feature type="active site" description="Proton acceptor" evidence="6">
    <location>
        <position position="254"/>
    </location>
</feature>
<dbReference type="GO" id="GO:0010181">
    <property type="term" value="F:FMN binding"/>
    <property type="evidence" value="ECO:0007669"/>
    <property type="project" value="InterPro"/>
</dbReference>
<dbReference type="PANTHER" id="PTHR10578:SF107">
    <property type="entry name" value="2-HYDROXYACID OXIDASE 1"/>
    <property type="match status" value="1"/>
</dbReference>
<dbReference type="InterPro" id="IPR000262">
    <property type="entry name" value="FMN-dep_DH"/>
</dbReference>
<evidence type="ECO:0000256" key="4">
    <source>
        <dbReference type="ARBA" id="ARBA00023002"/>
    </source>
</evidence>
<feature type="binding site" evidence="7">
    <location>
        <position position="29"/>
    </location>
    <ligand>
        <name>glyoxylate</name>
        <dbReference type="ChEBI" id="CHEBI:36655"/>
    </ligand>
</feature>
<feature type="domain" description="FMN hydroxy acid dehydrogenase" evidence="8">
    <location>
        <begin position="3"/>
        <end position="359"/>
    </location>
</feature>
<dbReference type="Pfam" id="PF01070">
    <property type="entry name" value="FMN_dh"/>
    <property type="match status" value="1"/>
</dbReference>
<gene>
    <name evidence="9" type="ORF">C8D85_3168</name>
</gene>
<comment type="caution">
    <text evidence="9">The sequence shown here is derived from an EMBL/GenBank/DDBJ whole genome shotgun (WGS) entry which is preliminary data.</text>
</comment>
<evidence type="ECO:0000256" key="5">
    <source>
        <dbReference type="ARBA" id="ARBA00024042"/>
    </source>
</evidence>
<proteinExistence type="inferred from homology"/>